<protein>
    <submittedName>
        <fullName evidence="1">Uncharacterized protein</fullName>
    </submittedName>
</protein>
<dbReference type="Proteomes" id="UP000234327">
    <property type="component" value="Unassembled WGS sequence"/>
</dbReference>
<gene>
    <name evidence="1" type="ORF">BAURA63_03506</name>
</gene>
<evidence type="ECO:0000313" key="2">
    <source>
        <dbReference type="Proteomes" id="UP000234327"/>
    </source>
</evidence>
<proteinExistence type="predicted"/>
<dbReference type="RefSeq" id="WP_101598791.1">
    <property type="nucleotide sequence ID" value="NZ_FXYZ01000026.1"/>
</dbReference>
<name>A0A2H1KN06_BREAU</name>
<evidence type="ECO:0000313" key="1">
    <source>
        <dbReference type="EMBL" id="SMY01120.1"/>
    </source>
</evidence>
<organism evidence="1 2">
    <name type="scientific">Brevibacterium aurantiacum</name>
    <dbReference type="NCBI Taxonomy" id="273384"/>
    <lineage>
        <taxon>Bacteria</taxon>
        <taxon>Bacillati</taxon>
        <taxon>Actinomycetota</taxon>
        <taxon>Actinomycetes</taxon>
        <taxon>Micrococcales</taxon>
        <taxon>Brevibacteriaceae</taxon>
        <taxon>Brevibacterium</taxon>
    </lineage>
</organism>
<accession>A0A2H1KN06</accession>
<dbReference type="AlphaFoldDB" id="A0A2H1KN06"/>
<reference evidence="1 2" key="1">
    <citation type="submission" date="2017-03" db="EMBL/GenBank/DDBJ databases">
        <authorList>
            <person name="Afonso C.L."/>
            <person name="Miller P.J."/>
            <person name="Scott M.A."/>
            <person name="Spackman E."/>
            <person name="Goraichik I."/>
            <person name="Dimitrov K.M."/>
            <person name="Suarez D.L."/>
            <person name="Swayne D.E."/>
        </authorList>
    </citation>
    <scope>NUCLEOTIDE SEQUENCE [LARGE SCALE GENOMIC DNA]</scope>
    <source>
        <strain evidence="2">6(3)</strain>
    </source>
</reference>
<dbReference type="EMBL" id="FXYZ01000026">
    <property type="protein sequence ID" value="SMY01120.1"/>
    <property type="molecule type" value="Genomic_DNA"/>
</dbReference>
<sequence length="118" mass="13502">MNTALQTQRLITRINANTVSKTKLYPKALDKHLIAARTFAERKGGRNEDGTWANPNYGLEQIWDNADSALIALTHYREAVANPNLSRRRGTRINTTENSTRIYLERLTTALDRYTDPR</sequence>